<evidence type="ECO:0000256" key="6">
    <source>
        <dbReference type="ARBA" id="ARBA00022729"/>
    </source>
</evidence>
<keyword evidence="4" id="KW-0433">Leucine-rich repeat</keyword>
<keyword evidence="8 12" id="KW-1133">Transmembrane helix</keyword>
<dbReference type="AlphaFoldDB" id="A0AAV1XB84"/>
<keyword evidence="7" id="KW-0677">Repeat</keyword>
<keyword evidence="5 12" id="KW-0812">Transmembrane</keyword>
<keyword evidence="9 12" id="KW-0472">Membrane</keyword>
<dbReference type="SUPFAM" id="SSF52058">
    <property type="entry name" value="L domain-like"/>
    <property type="match status" value="3"/>
</dbReference>
<dbReference type="FunFam" id="3.80.10.10:FF:000111">
    <property type="entry name" value="LRR receptor-like serine/threonine-protein kinase ERECTA"/>
    <property type="match status" value="1"/>
</dbReference>
<dbReference type="InterPro" id="IPR046956">
    <property type="entry name" value="RLP23-like"/>
</dbReference>
<dbReference type="SMART" id="SM00369">
    <property type="entry name" value="LRR_TYP"/>
    <property type="match status" value="8"/>
</dbReference>
<comment type="caution">
    <text evidence="13">The sequence shown here is derived from an EMBL/GenBank/DDBJ whole genome shotgun (WGS) entry which is preliminary data.</text>
</comment>
<evidence type="ECO:0000256" key="3">
    <source>
        <dbReference type="ARBA" id="ARBA00022475"/>
    </source>
</evidence>
<evidence type="ECO:0000256" key="1">
    <source>
        <dbReference type="ARBA" id="ARBA00004251"/>
    </source>
</evidence>
<dbReference type="InterPro" id="IPR025875">
    <property type="entry name" value="Leu-rich_rpt_4"/>
</dbReference>
<dbReference type="Pfam" id="PF12799">
    <property type="entry name" value="LRR_4"/>
    <property type="match status" value="1"/>
</dbReference>
<dbReference type="InterPro" id="IPR001611">
    <property type="entry name" value="Leu-rich_rpt"/>
</dbReference>
<evidence type="ECO:0000313" key="14">
    <source>
        <dbReference type="Proteomes" id="UP001497480"/>
    </source>
</evidence>
<dbReference type="GO" id="GO:0051606">
    <property type="term" value="P:detection of stimulus"/>
    <property type="evidence" value="ECO:0007669"/>
    <property type="project" value="UniProtKB-ARBA"/>
</dbReference>
<reference evidence="13 14" key="1">
    <citation type="submission" date="2024-03" db="EMBL/GenBank/DDBJ databases">
        <authorList>
            <person name="Martinez-Hernandez J."/>
        </authorList>
    </citation>
    <scope>NUCLEOTIDE SEQUENCE [LARGE SCALE GENOMIC DNA]</scope>
</reference>
<comment type="subcellular location">
    <subcellularLocation>
        <location evidence="1">Cell membrane</location>
        <topology evidence="1">Single-pass type I membrane protein</topology>
    </subcellularLocation>
</comment>
<accession>A0AAV1XB84</accession>
<dbReference type="Proteomes" id="UP001497480">
    <property type="component" value="Unassembled WGS sequence"/>
</dbReference>
<evidence type="ECO:0000313" key="13">
    <source>
        <dbReference type="EMBL" id="CAL0318861.1"/>
    </source>
</evidence>
<proteinExistence type="inferred from homology"/>
<dbReference type="GO" id="GO:0005886">
    <property type="term" value="C:plasma membrane"/>
    <property type="evidence" value="ECO:0007669"/>
    <property type="project" value="UniProtKB-SubCell"/>
</dbReference>
<dbReference type="FunFam" id="3.80.10.10:FF:000095">
    <property type="entry name" value="LRR receptor-like serine/threonine-protein kinase GSO1"/>
    <property type="match status" value="1"/>
</dbReference>
<keyword evidence="3" id="KW-1003">Cell membrane</keyword>
<protein>
    <submittedName>
        <fullName evidence="13">Uncharacterized protein</fullName>
    </submittedName>
</protein>
<dbReference type="Gene3D" id="3.80.10.10">
    <property type="entry name" value="Ribonuclease Inhibitor"/>
    <property type="match status" value="3"/>
</dbReference>
<gene>
    <name evidence="13" type="ORF">LLUT_LOCUS19921</name>
</gene>
<evidence type="ECO:0000256" key="2">
    <source>
        <dbReference type="ARBA" id="ARBA00009592"/>
    </source>
</evidence>
<evidence type="ECO:0000256" key="11">
    <source>
        <dbReference type="ARBA" id="ARBA00023180"/>
    </source>
</evidence>
<dbReference type="PRINTS" id="PR00019">
    <property type="entry name" value="LEURICHRPT"/>
</dbReference>
<dbReference type="PANTHER" id="PTHR48063:SF112">
    <property type="entry name" value="RECEPTOR LIKE PROTEIN 30-LIKE"/>
    <property type="match status" value="1"/>
</dbReference>
<dbReference type="InterPro" id="IPR032675">
    <property type="entry name" value="LRR_dom_sf"/>
</dbReference>
<evidence type="ECO:0000256" key="9">
    <source>
        <dbReference type="ARBA" id="ARBA00023136"/>
    </source>
</evidence>
<dbReference type="PANTHER" id="PTHR48063">
    <property type="entry name" value="LRR RECEPTOR-LIKE KINASE"/>
    <property type="match status" value="1"/>
</dbReference>
<name>A0AAV1XB84_LUPLU</name>
<evidence type="ECO:0000256" key="7">
    <source>
        <dbReference type="ARBA" id="ARBA00022737"/>
    </source>
</evidence>
<keyword evidence="14" id="KW-1185">Reference proteome</keyword>
<dbReference type="Pfam" id="PF13855">
    <property type="entry name" value="LRR_8"/>
    <property type="match status" value="4"/>
</dbReference>
<evidence type="ECO:0000256" key="8">
    <source>
        <dbReference type="ARBA" id="ARBA00022989"/>
    </source>
</evidence>
<organism evidence="13 14">
    <name type="scientific">Lupinus luteus</name>
    <name type="common">European yellow lupine</name>
    <dbReference type="NCBI Taxonomy" id="3873"/>
    <lineage>
        <taxon>Eukaryota</taxon>
        <taxon>Viridiplantae</taxon>
        <taxon>Streptophyta</taxon>
        <taxon>Embryophyta</taxon>
        <taxon>Tracheophyta</taxon>
        <taxon>Spermatophyta</taxon>
        <taxon>Magnoliopsida</taxon>
        <taxon>eudicotyledons</taxon>
        <taxon>Gunneridae</taxon>
        <taxon>Pentapetalae</taxon>
        <taxon>rosids</taxon>
        <taxon>fabids</taxon>
        <taxon>Fabales</taxon>
        <taxon>Fabaceae</taxon>
        <taxon>Papilionoideae</taxon>
        <taxon>50 kb inversion clade</taxon>
        <taxon>genistoids sensu lato</taxon>
        <taxon>core genistoids</taxon>
        <taxon>Genisteae</taxon>
        <taxon>Lupinus</taxon>
    </lineage>
</organism>
<keyword evidence="11" id="KW-0325">Glycoprotein</keyword>
<evidence type="ECO:0000256" key="12">
    <source>
        <dbReference type="SAM" id="Phobius"/>
    </source>
</evidence>
<dbReference type="Pfam" id="PF00560">
    <property type="entry name" value="LRR_1"/>
    <property type="match status" value="3"/>
</dbReference>
<feature type="transmembrane region" description="Helical" evidence="12">
    <location>
        <begin position="693"/>
        <end position="716"/>
    </location>
</feature>
<evidence type="ECO:0000256" key="5">
    <source>
        <dbReference type="ARBA" id="ARBA00022692"/>
    </source>
</evidence>
<dbReference type="EMBL" id="CAXHTB010000013">
    <property type="protein sequence ID" value="CAL0318861.1"/>
    <property type="molecule type" value="Genomic_DNA"/>
</dbReference>
<dbReference type="InterPro" id="IPR003591">
    <property type="entry name" value="Leu-rich_rpt_typical-subtyp"/>
</dbReference>
<sequence length="757" mass="85176">MRRLSYLSLYSTTFCGWIPNTIGNLTNLRHLDLRLNDDLNLNIKWISQLQSLEYLDISGVNLDHKANLFQVHSMLPSLSTIYMDYCELGNMTIPFVNLTSTPQLQILSLRGNELTNLDIDALQNMTSLVHLDLSDNNLNLVPSWLSNFEKIEYLDLSSNYLTSVPCSFGGLKRLVHLDLSMNDFTLMECSLSTFLTNLCRLKTLYFSDNKLGREPLGDTKLSGCITYDLEILDLSNNEFSGHFPSWFGRIKNLNYLDVHSNFLYGSIPSSLGKMSKLETLILRNNTLDDDFHHLVNLSYLDLSSNRLDGMIPIMPGLSFMNLSYNHISGSLPKNIGNKMPNLQILLLGSNLINGSIPNSLCQIELWILDISKNKISGVIPNCWRDTESWEKINLSSNNLSGVFPTSFGNLSSLLWLHLNNNNLRGRLPMHISGLKILVIFDLGENQFSGSIPSWTTNTFHSLQILRLSKNKLSGSIPSQLCRLASLKILDLSGNNLVGSIPKCIGDLKGMTNGKSNNESLRLNLKFSGWSYEDVKQVMKGREFDYLKILKFVVNMDLSENKLVGFIPDGITLLIGLHGLNLSHNCLEGEIPKMIGDMKSLESFDISHNQLSGNIPNNMLSLTSMSHLNLSYNNFSGPIPQGNQFSTYDQYVYADNPNLCGRPLLKCPGGDSHDVSGRGFEEDEDGKEDRLEKLLLYSVIAVGFATGFWGIILVLVVKKSFRYACFRWVEDVTDMVYVEVVIKVARMKKWLVRNHVQG</sequence>
<dbReference type="SMART" id="SM00365">
    <property type="entry name" value="LRR_SD22"/>
    <property type="match status" value="5"/>
</dbReference>
<evidence type="ECO:0000256" key="4">
    <source>
        <dbReference type="ARBA" id="ARBA00022614"/>
    </source>
</evidence>
<comment type="similarity">
    <text evidence="2">Belongs to the RLP family.</text>
</comment>
<evidence type="ECO:0000256" key="10">
    <source>
        <dbReference type="ARBA" id="ARBA00023170"/>
    </source>
</evidence>
<dbReference type="FunFam" id="3.80.10.10:FF:000470">
    <property type="entry name" value="LRR receptor-like serine/threonine-protein kinase RPK2"/>
    <property type="match status" value="1"/>
</dbReference>
<keyword evidence="6" id="KW-0732">Signal</keyword>
<keyword evidence="10" id="KW-0675">Receptor</keyword>